<name>A0A045IWQ0_MYCTX</name>
<dbReference type="EMBL" id="JAGIZI010000002">
    <property type="protein sequence ID" value="MBP0682009.1"/>
    <property type="molecule type" value="Genomic_DNA"/>
</dbReference>
<evidence type="ECO:0000313" key="9">
    <source>
        <dbReference type="EMBL" id="CKR98810.1"/>
    </source>
</evidence>
<evidence type="ECO:0000313" key="19">
    <source>
        <dbReference type="Proteomes" id="UP000300237"/>
    </source>
</evidence>
<evidence type="ECO:0000256" key="7">
    <source>
        <dbReference type="SAM" id="Phobius"/>
    </source>
</evidence>
<sequence length="250" mass="25938">MTMPLRGLGPPDDTGVREVSTGDDHHYAMWDAAYVLGALSAADRREFEAHLAGCPECRGAVTELCGVPALLSQLDRDEVAAISESAPTVVASGLSPELLPSLLAAVHRRRRRTRLITWVASSAAAAVLAIGVLVGVQGHSAAPQRAAVSALPMAQVGTQLLASTVSISGEPWGTFINLRCVCLAPPYASHDTLAMVVVGRDGSQTRLATWLAEPGHTATPAGSISTPVDQIAAVQVVAADTGQVLLQRSL</sequence>
<dbReference type="PANTHER" id="PTHR37461">
    <property type="entry name" value="ANTI-SIGMA-K FACTOR RSKA"/>
    <property type="match status" value="1"/>
</dbReference>
<keyword evidence="6" id="KW-0804">Transcription</keyword>
<reference evidence="13" key="6">
    <citation type="submission" date="2018-07" db="EMBL/GenBank/DDBJ databases">
        <authorList>
            <person name="Shah S."/>
            <person name="Brown T."/>
            <person name="Auld S."/>
            <person name="Bratton K."/>
            <person name="Narechania A."/>
            <person name="Mathema B."/>
            <person name="Gandhi N."/>
        </authorList>
    </citation>
    <scope>NUCLEOTIDE SEQUENCE</scope>
    <source>
        <strain evidence="13">32301_S10</strain>
    </source>
</reference>
<dbReference type="Gene3D" id="1.10.10.1320">
    <property type="entry name" value="Anti-sigma factor, zinc-finger domain"/>
    <property type="match status" value="1"/>
</dbReference>
<evidence type="ECO:0000256" key="6">
    <source>
        <dbReference type="ARBA" id="ARBA00023163"/>
    </source>
</evidence>
<reference evidence="12 17" key="3">
    <citation type="submission" date="2016-04" db="EMBL/GenBank/DDBJ databases">
        <authorList>
            <person name="Bigi M."/>
            <person name="Bigi F."/>
            <person name="Soria M.A."/>
        </authorList>
    </citation>
    <scope>NUCLEOTIDE SEQUENCE [LARGE SCALE GENOMIC DNA]</scope>
    <source>
        <strain evidence="12 17">6548</strain>
    </source>
</reference>
<dbReference type="GO" id="GO:0005886">
    <property type="term" value="C:plasma membrane"/>
    <property type="evidence" value="ECO:0007669"/>
    <property type="project" value="UniProtKB-SubCell"/>
</dbReference>
<protein>
    <submittedName>
        <fullName evidence="14">Anti-sigma factor RslA</fullName>
    </submittedName>
    <submittedName>
        <fullName evidence="12">Anti-sigma-L factor RslA</fullName>
    </submittedName>
    <submittedName>
        <fullName evidence="9">Conserved membrane protein of uncharacterized function</fullName>
    </submittedName>
</protein>
<keyword evidence="2 7" id="KW-0812">Transmembrane</keyword>
<keyword evidence="3 7" id="KW-1133">Transmembrane helix</keyword>
<dbReference type="Proteomes" id="UP000300237">
    <property type="component" value="Chromosome"/>
</dbReference>
<dbReference type="InterPro" id="IPR041916">
    <property type="entry name" value="Anti_sigma_zinc_sf"/>
</dbReference>
<evidence type="ECO:0000313" key="12">
    <source>
        <dbReference type="EMBL" id="OMH58628.1"/>
    </source>
</evidence>
<dbReference type="Proteomes" id="UP000671119">
    <property type="component" value="Unassembled WGS sequence"/>
</dbReference>
<reference evidence="9 15" key="2">
    <citation type="submission" date="2015-03" db="EMBL/GenBank/DDBJ databases">
        <authorList>
            <consortium name="Pathogen Informatics"/>
        </authorList>
    </citation>
    <scope>NUCLEOTIDE SEQUENCE [LARGE SCALE GENOMIC DNA]</scope>
    <source>
        <strain evidence="9 15">Bir 187</strain>
    </source>
</reference>
<dbReference type="EMBL" id="LR027516">
    <property type="protein sequence ID" value="VCU48977.1"/>
    <property type="molecule type" value="Genomic_DNA"/>
</dbReference>
<reference evidence="13 18" key="4">
    <citation type="journal article" date="2017" name="N. Engl. J. Med.">
        <title>Transmission of Extensively Drug-Resistant Tuberculosis in South Africa.</title>
        <authorList>
            <person name="Shah N.S."/>
            <person name="Auld S.C."/>
            <person name="Brust J.C."/>
            <person name="Mathema B."/>
            <person name="Ismail N."/>
            <person name="Moodley P."/>
            <person name="Mlisana K."/>
            <person name="Allana S."/>
            <person name="Campbell A."/>
            <person name="Mthiyane T."/>
            <person name="Morris N."/>
            <person name="Mpangase P."/>
            <person name="van der Meulen H."/>
            <person name="Omar S.V."/>
            <person name="Brown T.S."/>
            <person name="Narechania A."/>
            <person name="Shaskina E."/>
            <person name="Kapwata T."/>
            <person name="Kreiswirth B."/>
            <person name="Gandhi N.R."/>
        </authorList>
    </citation>
    <scope>NUCLEOTIDE SEQUENCE [LARGE SCALE GENOMIC DNA]</scope>
    <source>
        <strain evidence="13 18">32301_S10</strain>
    </source>
</reference>
<feature type="transmembrane region" description="Helical" evidence="7">
    <location>
        <begin position="115"/>
        <end position="136"/>
    </location>
</feature>
<dbReference type="InterPro" id="IPR051474">
    <property type="entry name" value="Anti-sigma-K/W_factor"/>
</dbReference>
<dbReference type="InterPro" id="IPR027383">
    <property type="entry name" value="Znf_put"/>
</dbReference>
<evidence type="ECO:0000256" key="3">
    <source>
        <dbReference type="ARBA" id="ARBA00022989"/>
    </source>
</evidence>
<feature type="domain" description="Putative zinc-finger" evidence="8">
    <location>
        <begin position="33"/>
        <end position="58"/>
    </location>
</feature>
<dbReference type="EMBL" id="LWDQ01000001">
    <property type="protein sequence ID" value="OMH58628.1"/>
    <property type="molecule type" value="Genomic_DNA"/>
</dbReference>
<evidence type="ECO:0000313" key="10">
    <source>
        <dbReference type="EMBL" id="CLV74724.1"/>
    </source>
</evidence>
<evidence type="ECO:0000313" key="15">
    <source>
        <dbReference type="Proteomes" id="UP000049023"/>
    </source>
</evidence>
<keyword evidence="5 7" id="KW-0472">Membrane</keyword>
<reference evidence="14 19" key="7">
    <citation type="submission" date="2018-08" db="EMBL/GenBank/DDBJ databases">
        <authorList>
            <person name="Fokvardsen B D."/>
            <person name="Norman A."/>
        </authorList>
    </citation>
    <scope>NUCLEOTIDE SEQUENCE [LARGE SCALE GENOMIC DNA]</scope>
    <source>
        <strain evidence="14 19">DKC2</strain>
    </source>
</reference>
<accession>A0A045IWQ0</accession>
<evidence type="ECO:0000313" key="16">
    <source>
        <dbReference type="Proteomes" id="UP000050139"/>
    </source>
</evidence>
<dbReference type="AlphaFoldDB" id="A0A045IWQ0"/>
<dbReference type="EMBL" id="COPH01000007">
    <property type="protein sequence ID" value="CLV74724.1"/>
    <property type="molecule type" value="Genomic_DNA"/>
</dbReference>
<evidence type="ECO:0000256" key="1">
    <source>
        <dbReference type="ARBA" id="ARBA00004162"/>
    </source>
</evidence>
<dbReference type="RefSeq" id="WP_003403733.1">
    <property type="nucleotide sequence ID" value="NZ_AP017901.1"/>
</dbReference>
<dbReference type="GO" id="GO:0016989">
    <property type="term" value="F:sigma factor antagonist activity"/>
    <property type="evidence" value="ECO:0007669"/>
    <property type="project" value="TreeGrafter"/>
</dbReference>
<dbReference type="GO" id="GO:0006417">
    <property type="term" value="P:regulation of translation"/>
    <property type="evidence" value="ECO:0007669"/>
    <property type="project" value="TreeGrafter"/>
</dbReference>
<proteinExistence type="predicted"/>
<dbReference type="EMBL" id="CNFU01000513">
    <property type="protein sequence ID" value="CKR98810.1"/>
    <property type="molecule type" value="Genomic_DNA"/>
</dbReference>
<evidence type="ECO:0000313" key="13">
    <source>
        <dbReference type="EMBL" id="REQ52806.1"/>
    </source>
</evidence>
<evidence type="ECO:0000256" key="5">
    <source>
        <dbReference type="ARBA" id="ARBA00023136"/>
    </source>
</evidence>
<reference evidence="11 20" key="8">
    <citation type="submission" date="2021-03" db="EMBL/GenBank/DDBJ databases">
        <title>Whole Genome Sequencing of Mycobacterium tuberculosis clinical isolates from Arunachal Pradesh, India.</title>
        <authorList>
            <person name="Singh S."/>
            <person name="Mudliar S.R."/>
            <person name="Kulsum U."/>
            <person name="Rufai S.B."/>
            <person name="Singh P.K."/>
            <person name="Umpo M."/>
            <person name="Nyori M."/>
        </authorList>
    </citation>
    <scope>NUCLEOTIDE SEQUENCE [LARGE SCALE GENOMIC DNA]</scope>
    <source>
        <strain evidence="11 20">OMICS/BPL/0142/20/SP</strain>
    </source>
</reference>
<dbReference type="Proteomes" id="UP000189452">
    <property type="component" value="Chromosome"/>
</dbReference>
<dbReference type="Proteomes" id="UP000050139">
    <property type="component" value="Unassembled WGS sequence"/>
</dbReference>
<dbReference type="EMBL" id="QTBD01000139">
    <property type="protein sequence ID" value="REQ52806.1"/>
    <property type="molecule type" value="Genomic_DNA"/>
</dbReference>
<comment type="subcellular location">
    <subcellularLocation>
        <location evidence="1">Cell membrane</location>
        <topology evidence="1">Single-pass membrane protein</topology>
    </subcellularLocation>
</comment>
<evidence type="ECO:0000313" key="18">
    <source>
        <dbReference type="Proteomes" id="UP000256381"/>
    </source>
</evidence>
<evidence type="ECO:0000313" key="14">
    <source>
        <dbReference type="EMBL" id="VCU48977.1"/>
    </source>
</evidence>
<evidence type="ECO:0000313" key="20">
    <source>
        <dbReference type="Proteomes" id="UP000671119"/>
    </source>
</evidence>
<evidence type="ECO:0000256" key="4">
    <source>
        <dbReference type="ARBA" id="ARBA00023015"/>
    </source>
</evidence>
<evidence type="ECO:0000256" key="2">
    <source>
        <dbReference type="ARBA" id="ARBA00022692"/>
    </source>
</evidence>
<organism evidence="12 17">
    <name type="scientific">Mycobacterium tuberculosis</name>
    <dbReference type="NCBI Taxonomy" id="1773"/>
    <lineage>
        <taxon>Bacteria</taxon>
        <taxon>Bacillati</taxon>
        <taxon>Actinomycetota</taxon>
        <taxon>Actinomycetes</taxon>
        <taxon>Mycobacteriales</taxon>
        <taxon>Mycobacteriaceae</taxon>
        <taxon>Mycobacterium</taxon>
        <taxon>Mycobacterium tuberculosis complex</taxon>
    </lineage>
</organism>
<dbReference type="Proteomes" id="UP000049023">
    <property type="component" value="Unassembled WGS sequence"/>
</dbReference>
<reference evidence="12 17" key="5">
    <citation type="submission" date="2017-02" db="EMBL/GenBank/DDBJ databases">
        <title>Protein polymorphisms may explain contrasting epidemiological fitness of two variants of a multidrug-resistant Mycobacterium tuberculosis strain.</title>
        <authorList>
            <person name="Bigi M.M."/>
            <person name="Lopez B."/>
            <person name="Blanco F.C."/>
            <person name="Sasiain M.C."/>
            <person name="De La Barrera S."/>
            <person name="Ritacco V."/>
            <person name="Bigi F."/>
            <person name="Soria M.A."/>
        </authorList>
    </citation>
    <scope>NUCLEOTIDE SEQUENCE [LARGE SCALE GENOMIC DNA]</scope>
    <source>
        <strain evidence="12 17">6548</strain>
    </source>
</reference>
<keyword evidence="4" id="KW-0805">Transcription regulation</keyword>
<dbReference type="PANTHER" id="PTHR37461:SF1">
    <property type="entry name" value="ANTI-SIGMA-K FACTOR RSKA"/>
    <property type="match status" value="1"/>
</dbReference>
<evidence type="ECO:0000313" key="11">
    <source>
        <dbReference type="EMBL" id="MBP0682009.1"/>
    </source>
</evidence>
<dbReference type="SMR" id="A0A045IWQ0"/>
<evidence type="ECO:0000313" key="17">
    <source>
        <dbReference type="Proteomes" id="UP000189452"/>
    </source>
</evidence>
<evidence type="ECO:0000259" key="8">
    <source>
        <dbReference type="Pfam" id="PF13490"/>
    </source>
</evidence>
<reference evidence="10 16" key="1">
    <citation type="submission" date="2015-03" db="EMBL/GenBank/DDBJ databases">
        <authorList>
            <consortium name="Pathogen Informatics"/>
            <person name="Murphy D."/>
        </authorList>
    </citation>
    <scope>NUCLEOTIDE SEQUENCE [LARGE SCALE GENOMIC DNA]</scope>
    <source>
        <strain evidence="10 16">0268S</strain>
    </source>
</reference>
<gene>
    <name evidence="12" type="primary">rslA</name>
    <name evidence="12" type="ORF">A4S10_00781</name>
    <name evidence="14" type="ORF">DKC2_0785</name>
    <name evidence="13" type="ORF">DSJ38_09165</name>
    <name evidence="9" type="ORF">ERS027661_02427</name>
    <name evidence="10" type="ORF">ERS094118_01119</name>
    <name evidence="11" type="ORF">J8J21_02415</name>
</gene>
<dbReference type="Pfam" id="PF13490">
    <property type="entry name" value="zf-HC2"/>
    <property type="match status" value="1"/>
</dbReference>
<dbReference type="Proteomes" id="UP000256381">
    <property type="component" value="Unassembled WGS sequence"/>
</dbReference>
<dbReference type="OMA" id="RIDMACS"/>